<sequence>MRTRNYTLPAALGGLLLVFWISPDLQVIAAGVAVFLFGMRMLEDGFKLAGSGMLERWLEKATRSKARALLFGVASTTLLQSSSLVSVITISFLSAGLISLAGGVGIVFGANIGTTTGAWLVAGLGLKVDIGAYAMPMLALSIVLVFQKSKPLHGIGLALGGLGFLFLGIQFMKDGFDAFQGQLDLTRFALPGLIGLVVYTLIGAAATVIMQSSHAALVLILTALASGQLTYDNALALAIGSNIGTTITAIIASLGANVQGKRLALAHLVFNVVTAVAALILIVPLRGAVDWISDALTIAPDDYALKLAVFHTLFNLLGLGLMLPGLDRLVATLVRILPEKLPDVSKPHFLNEAVDEFPQTFETALRREVQHLTDNALDLILQGLNLPSAAVFQSSDLAGTVRAHRAQLPLDYDDAYARRIKSLHEAILAFSSRIGDRHLAPDIAERVYELRDVAGEIVQAVKAVKHLRKNVLRYTTLSLGLTTELYDGLRTEMARIAFEIHTLSRTDPEERSALWLDQERVQIEKDAHVTAQRIDGLIRDSVLTPGSATSFLNDSTYAYAAMRQLTNAARRCYIERDRAMAEVEKILTLEEEELHDPAAPDATGPRDAHDDSNHGDVTREA</sequence>
<feature type="transmembrane region" description="Helical" evidence="7">
    <location>
        <begin position="188"/>
        <end position="208"/>
    </location>
</feature>
<dbReference type="GO" id="GO:0005886">
    <property type="term" value="C:plasma membrane"/>
    <property type="evidence" value="ECO:0007669"/>
    <property type="project" value="UniProtKB-SubCell"/>
</dbReference>
<evidence type="ECO:0000256" key="4">
    <source>
        <dbReference type="ARBA" id="ARBA00022989"/>
    </source>
</evidence>
<evidence type="ECO:0000256" key="6">
    <source>
        <dbReference type="SAM" id="MobiDB-lite"/>
    </source>
</evidence>
<feature type="region of interest" description="Disordered" evidence="6">
    <location>
        <begin position="591"/>
        <end position="621"/>
    </location>
</feature>
<feature type="transmembrane region" description="Helical" evidence="7">
    <location>
        <begin position="100"/>
        <end position="124"/>
    </location>
</feature>
<keyword evidence="5 7" id="KW-0472">Membrane</keyword>
<feature type="transmembrane region" description="Helical" evidence="7">
    <location>
        <begin position="130"/>
        <end position="147"/>
    </location>
</feature>
<evidence type="ECO:0000256" key="7">
    <source>
        <dbReference type="SAM" id="Phobius"/>
    </source>
</evidence>
<dbReference type="PANTHER" id="PTHR10010:SF46">
    <property type="entry name" value="SODIUM-DEPENDENT PHOSPHATE TRANSPORT PROTEIN 2B"/>
    <property type="match status" value="1"/>
</dbReference>
<dbReference type="GO" id="GO:0005436">
    <property type="term" value="F:sodium:phosphate symporter activity"/>
    <property type="evidence" value="ECO:0007669"/>
    <property type="project" value="InterPro"/>
</dbReference>
<organism evidence="8 9">
    <name type="scientific">Salipiger thiooxidans</name>
    <dbReference type="NCBI Taxonomy" id="282683"/>
    <lineage>
        <taxon>Bacteria</taxon>
        <taxon>Pseudomonadati</taxon>
        <taxon>Pseudomonadota</taxon>
        <taxon>Alphaproteobacteria</taxon>
        <taxon>Rhodobacterales</taxon>
        <taxon>Roseobacteraceae</taxon>
        <taxon>Salipiger</taxon>
    </lineage>
</organism>
<keyword evidence="2" id="KW-1003">Cell membrane</keyword>
<dbReference type="PANTHER" id="PTHR10010">
    <property type="entry name" value="SOLUTE CARRIER FAMILY 34 SODIUM PHOSPHATE , MEMBER 2-RELATED"/>
    <property type="match status" value="1"/>
</dbReference>
<feature type="transmembrane region" description="Helical" evidence="7">
    <location>
        <begin position="263"/>
        <end position="283"/>
    </location>
</feature>
<proteinExistence type="predicted"/>
<feature type="transmembrane region" description="Helical" evidence="7">
    <location>
        <begin position="237"/>
        <end position="256"/>
    </location>
</feature>
<evidence type="ECO:0000256" key="3">
    <source>
        <dbReference type="ARBA" id="ARBA00022692"/>
    </source>
</evidence>
<evidence type="ECO:0000256" key="1">
    <source>
        <dbReference type="ARBA" id="ARBA00004651"/>
    </source>
</evidence>
<dbReference type="NCBIfam" id="NF037997">
    <property type="entry name" value="Na_Pi_symport"/>
    <property type="match status" value="1"/>
</dbReference>
<dbReference type="Proteomes" id="UP000198994">
    <property type="component" value="Unassembled WGS sequence"/>
</dbReference>
<keyword evidence="4 7" id="KW-1133">Transmembrane helix</keyword>
<gene>
    <name evidence="8" type="ORF">SAMN04488105_12839</name>
</gene>
<reference evidence="9" key="1">
    <citation type="submission" date="2016-10" db="EMBL/GenBank/DDBJ databases">
        <authorList>
            <person name="Varghese N."/>
            <person name="Submissions S."/>
        </authorList>
    </citation>
    <scope>NUCLEOTIDE SEQUENCE [LARGE SCALE GENOMIC DNA]</scope>
    <source>
        <strain evidence="9">DSM 10146</strain>
    </source>
</reference>
<keyword evidence="9" id="KW-1185">Reference proteome</keyword>
<protein>
    <submittedName>
        <fullName evidence="8">Phosphate:Na+ symporter</fullName>
    </submittedName>
</protein>
<comment type="subcellular location">
    <subcellularLocation>
        <location evidence="1">Cell membrane</location>
        <topology evidence="1">Multi-pass membrane protein</topology>
    </subcellularLocation>
</comment>
<dbReference type="EMBL" id="FNAV01000028">
    <property type="protein sequence ID" value="SDF55092.1"/>
    <property type="molecule type" value="Genomic_DNA"/>
</dbReference>
<feature type="compositionally biased region" description="Basic and acidic residues" evidence="6">
    <location>
        <begin position="604"/>
        <end position="621"/>
    </location>
</feature>
<evidence type="ECO:0000256" key="5">
    <source>
        <dbReference type="ARBA" id="ARBA00023136"/>
    </source>
</evidence>
<feature type="transmembrane region" description="Helical" evidence="7">
    <location>
        <begin position="68"/>
        <end position="93"/>
    </location>
</feature>
<dbReference type="GO" id="GO:0044341">
    <property type="term" value="P:sodium-dependent phosphate transport"/>
    <property type="evidence" value="ECO:0007669"/>
    <property type="project" value="InterPro"/>
</dbReference>
<feature type="transmembrane region" description="Helical" evidence="7">
    <location>
        <begin position="303"/>
        <end position="326"/>
    </location>
</feature>
<dbReference type="Pfam" id="PF02690">
    <property type="entry name" value="Na_Pi_cotrans"/>
    <property type="match status" value="2"/>
</dbReference>
<evidence type="ECO:0000313" key="8">
    <source>
        <dbReference type="EMBL" id="SDF55092.1"/>
    </source>
</evidence>
<feature type="transmembrane region" description="Helical" evidence="7">
    <location>
        <begin position="154"/>
        <end position="172"/>
    </location>
</feature>
<accession>A0A1G7LZY1</accession>
<keyword evidence="3 7" id="KW-0812">Transmembrane</keyword>
<evidence type="ECO:0000256" key="2">
    <source>
        <dbReference type="ARBA" id="ARBA00022475"/>
    </source>
</evidence>
<dbReference type="InterPro" id="IPR003841">
    <property type="entry name" value="Na/Pi_transpt"/>
</dbReference>
<dbReference type="STRING" id="282683.SAMN04488105_12839"/>
<dbReference type="AlphaFoldDB" id="A0A1G7LZY1"/>
<evidence type="ECO:0000313" key="9">
    <source>
        <dbReference type="Proteomes" id="UP000198994"/>
    </source>
</evidence>
<dbReference type="RefSeq" id="WP_089963984.1">
    <property type="nucleotide sequence ID" value="NZ_FNAV01000028.1"/>
</dbReference>
<name>A0A1G7LZY1_9RHOB</name>
<dbReference type="OrthoDB" id="9763003at2"/>